<keyword evidence="4" id="KW-0539">Nucleus</keyword>
<comment type="subcellular location">
    <subcellularLocation>
        <location evidence="1">Nucleus</location>
    </subcellularLocation>
</comment>
<name>A0A7E4ZS72_PANRE</name>
<evidence type="ECO:0000256" key="1">
    <source>
        <dbReference type="ARBA" id="ARBA00004123"/>
    </source>
</evidence>
<comment type="similarity">
    <text evidence="2">Belongs to the PAF1 family.</text>
</comment>
<dbReference type="GO" id="GO:0006368">
    <property type="term" value="P:transcription elongation by RNA polymerase II"/>
    <property type="evidence" value="ECO:0007669"/>
    <property type="project" value="InterPro"/>
</dbReference>
<accession>A0A7E4ZS72</accession>
<sequence length="430" mass="49230">MSQKRHELLKSNQTQRPEHRLDIYTKTRHKNTLPDIPMEPKFLTLPFIKLSRFAEYKTTNLEKNNWFELTTERDLDINIDLVDAKSYVADVIDGQVISGELDPVDKFLIEDDVKLPTDKRRANHSEVVSWMRKTQYLGVDSVRFGVGADRQETKVGYKLYKSGETDDLYKDRQAQIDAINRTFEDVKKPVRNHPTKRGVTAVEEFPILPDFEFWKLPFAQVLLDCDPIPFRKNNKEKLMEKAVIQGVTDSTGAPFVSYYAATDDTLKYLNEIDEEARPPTPGHNMEYRLGREYQWTVRSSAHKGFETNYFFVYRDGKAYYNSMDTRVKLSRRAKGVVPEVMFVNNVPLTADEIKDFETRASQLNEREIVTDVAELAEVEEEKEEPALAAELHKKKADIFGQKSDDSSSDSSSGSESGSSSSGSSESSDED</sequence>
<organism evidence="6 7">
    <name type="scientific">Panagrellus redivivus</name>
    <name type="common">Microworm</name>
    <dbReference type="NCBI Taxonomy" id="6233"/>
    <lineage>
        <taxon>Eukaryota</taxon>
        <taxon>Metazoa</taxon>
        <taxon>Ecdysozoa</taxon>
        <taxon>Nematoda</taxon>
        <taxon>Chromadorea</taxon>
        <taxon>Rhabditida</taxon>
        <taxon>Tylenchina</taxon>
        <taxon>Panagrolaimomorpha</taxon>
        <taxon>Panagrolaimoidea</taxon>
        <taxon>Panagrolaimidae</taxon>
        <taxon>Panagrellus</taxon>
    </lineage>
</organism>
<evidence type="ECO:0000256" key="4">
    <source>
        <dbReference type="ARBA" id="ARBA00023242"/>
    </source>
</evidence>
<dbReference type="AlphaFoldDB" id="A0A7E4ZS72"/>
<feature type="compositionally biased region" description="Low complexity" evidence="5">
    <location>
        <begin position="408"/>
        <end position="430"/>
    </location>
</feature>
<dbReference type="GO" id="GO:0016593">
    <property type="term" value="C:Cdc73/Paf1 complex"/>
    <property type="evidence" value="ECO:0007669"/>
    <property type="project" value="InterPro"/>
</dbReference>
<feature type="region of interest" description="Disordered" evidence="5">
    <location>
        <begin position="377"/>
        <end position="430"/>
    </location>
</feature>
<evidence type="ECO:0000313" key="6">
    <source>
        <dbReference type="Proteomes" id="UP000492821"/>
    </source>
</evidence>
<evidence type="ECO:0000256" key="3">
    <source>
        <dbReference type="ARBA" id="ARBA00020462"/>
    </source>
</evidence>
<dbReference type="GO" id="GO:0003682">
    <property type="term" value="F:chromatin binding"/>
    <property type="evidence" value="ECO:0007669"/>
    <property type="project" value="TreeGrafter"/>
</dbReference>
<reference evidence="7" key="2">
    <citation type="submission" date="2020-10" db="UniProtKB">
        <authorList>
            <consortium name="WormBaseParasite"/>
        </authorList>
    </citation>
    <scope>IDENTIFICATION</scope>
</reference>
<proteinExistence type="inferred from homology"/>
<dbReference type="Proteomes" id="UP000492821">
    <property type="component" value="Unassembled WGS sequence"/>
</dbReference>
<dbReference type="PANTHER" id="PTHR23188:SF12">
    <property type="entry name" value="RNA POLYMERASE II-ASSOCIATED FACTOR 1 HOMOLOG"/>
    <property type="match status" value="1"/>
</dbReference>
<dbReference type="PANTHER" id="PTHR23188">
    <property type="entry name" value="RNA POLYMERASE II-ASSOCIATED FACTOR 1 HOMOLOG"/>
    <property type="match status" value="1"/>
</dbReference>
<reference evidence="6" key="1">
    <citation type="journal article" date="2013" name="Genetics">
        <title>The draft genome and transcriptome of Panagrellus redivivus are shaped by the harsh demands of a free-living lifestyle.</title>
        <authorList>
            <person name="Srinivasan J."/>
            <person name="Dillman A.R."/>
            <person name="Macchietto M.G."/>
            <person name="Heikkinen L."/>
            <person name="Lakso M."/>
            <person name="Fracchia K.M."/>
            <person name="Antoshechkin I."/>
            <person name="Mortazavi A."/>
            <person name="Wong G."/>
            <person name="Sternberg P.W."/>
        </authorList>
    </citation>
    <scope>NUCLEOTIDE SEQUENCE [LARGE SCALE GENOMIC DNA]</scope>
    <source>
        <strain evidence="6">MT8872</strain>
    </source>
</reference>
<protein>
    <recommendedName>
        <fullName evidence="3">RNA polymerase II-associated factor 1 homolog</fullName>
    </recommendedName>
</protein>
<evidence type="ECO:0000256" key="2">
    <source>
        <dbReference type="ARBA" id="ARBA00007560"/>
    </source>
</evidence>
<evidence type="ECO:0000313" key="7">
    <source>
        <dbReference type="WBParaSite" id="Pan_g14002.t1"/>
    </source>
</evidence>
<keyword evidence="6" id="KW-1185">Reference proteome</keyword>
<evidence type="ECO:0000256" key="5">
    <source>
        <dbReference type="SAM" id="MobiDB-lite"/>
    </source>
</evidence>
<dbReference type="GO" id="GO:0000993">
    <property type="term" value="F:RNA polymerase II complex binding"/>
    <property type="evidence" value="ECO:0007669"/>
    <property type="project" value="TreeGrafter"/>
</dbReference>
<dbReference type="Pfam" id="PF03985">
    <property type="entry name" value="Paf1"/>
    <property type="match status" value="1"/>
</dbReference>
<dbReference type="InterPro" id="IPR007133">
    <property type="entry name" value="RNA_pol_II-assoc_Paf1"/>
</dbReference>
<dbReference type="WBParaSite" id="Pan_g14002.t1">
    <property type="protein sequence ID" value="Pan_g14002.t1"/>
    <property type="gene ID" value="Pan_g14002"/>
</dbReference>